<sequence>MKVILYVEFNLIVLSICGILFFFKSVALKIKCHNLLAEP</sequence>
<dbReference type="EMBL" id="MKGQ01000002">
    <property type="protein sequence ID" value="OKP05118.1"/>
    <property type="molecule type" value="Genomic_DNA"/>
</dbReference>
<accession>A0A1Q5TY00</accession>
<evidence type="ECO:0000256" key="1">
    <source>
        <dbReference type="SAM" id="Phobius"/>
    </source>
</evidence>
<name>A0A1Q5TY00_9GAMM</name>
<proteinExistence type="predicted"/>
<reference evidence="2 3" key="1">
    <citation type="submission" date="2016-09" db="EMBL/GenBank/DDBJ databases">
        <title>Xenorhabdus thuongxuanensis sp. nov. and Xenorhabdus eapokensis sp. nov., isolated from Steinernema species.</title>
        <authorList>
            <person name="Kaempfer P."/>
            <person name="Tobias N.J."/>
            <person name="Phan Ke L."/>
            <person name="Bode H.B."/>
            <person name="Glaeser S.P."/>
        </authorList>
    </citation>
    <scope>NUCLEOTIDE SEQUENCE [LARGE SCALE GENOMIC DNA]</scope>
    <source>
        <strain evidence="2 3">DL20</strain>
    </source>
</reference>
<keyword evidence="1" id="KW-0472">Membrane</keyword>
<dbReference type="AlphaFoldDB" id="A0A1Q5TY00"/>
<dbReference type="Proteomes" id="UP000186268">
    <property type="component" value="Unassembled WGS sequence"/>
</dbReference>
<gene>
    <name evidence="2" type="ORF">Xedl_00332</name>
</gene>
<keyword evidence="1" id="KW-1133">Transmembrane helix</keyword>
<evidence type="ECO:0000313" key="3">
    <source>
        <dbReference type="Proteomes" id="UP000186268"/>
    </source>
</evidence>
<keyword evidence="1" id="KW-0812">Transmembrane</keyword>
<protein>
    <submittedName>
        <fullName evidence="2">Uncharacterized protein</fullName>
    </submittedName>
</protein>
<comment type="caution">
    <text evidence="2">The sequence shown here is derived from an EMBL/GenBank/DDBJ whole genome shotgun (WGS) entry which is preliminary data.</text>
</comment>
<keyword evidence="3" id="KW-1185">Reference proteome</keyword>
<feature type="transmembrane region" description="Helical" evidence="1">
    <location>
        <begin position="6"/>
        <end position="23"/>
    </location>
</feature>
<evidence type="ECO:0000313" key="2">
    <source>
        <dbReference type="EMBL" id="OKP05118.1"/>
    </source>
</evidence>
<organism evidence="2 3">
    <name type="scientific">Xenorhabdus eapokensis</name>
    <dbReference type="NCBI Taxonomy" id="1873482"/>
    <lineage>
        <taxon>Bacteria</taxon>
        <taxon>Pseudomonadati</taxon>
        <taxon>Pseudomonadota</taxon>
        <taxon>Gammaproteobacteria</taxon>
        <taxon>Enterobacterales</taxon>
        <taxon>Morganellaceae</taxon>
        <taxon>Xenorhabdus</taxon>
    </lineage>
</organism>